<protein>
    <submittedName>
        <fullName evidence="1">Uncharacterized protein</fullName>
    </submittedName>
</protein>
<keyword evidence="2" id="KW-1185">Reference proteome</keyword>
<proteinExistence type="predicted"/>
<organism evidence="1 2">
    <name type="scientific">Pseudomonas taetrolens</name>
    <dbReference type="NCBI Taxonomy" id="47884"/>
    <lineage>
        <taxon>Bacteria</taxon>
        <taxon>Pseudomonadati</taxon>
        <taxon>Pseudomonadota</taxon>
        <taxon>Gammaproteobacteria</taxon>
        <taxon>Pseudomonadales</taxon>
        <taxon>Pseudomonadaceae</taxon>
        <taxon>Pseudomonas</taxon>
    </lineage>
</organism>
<accession>A0A1H4PWD4</accession>
<comment type="caution">
    <text evidence="1">The sequence shown here is derived from an EMBL/GenBank/DDBJ whole genome shotgun (WGS) entry which is preliminary data.</text>
</comment>
<gene>
    <name evidence="1" type="ORF">SAMN04490203_1829</name>
</gene>
<evidence type="ECO:0000313" key="1">
    <source>
        <dbReference type="EMBL" id="SEC11620.1"/>
    </source>
</evidence>
<dbReference type="EMBL" id="FNRS01000001">
    <property type="protein sequence ID" value="SEC11620.1"/>
    <property type="molecule type" value="Genomic_DNA"/>
</dbReference>
<name>A0A1H4PWD4_PSETA</name>
<evidence type="ECO:0000313" key="2">
    <source>
        <dbReference type="Proteomes" id="UP000183155"/>
    </source>
</evidence>
<reference evidence="1 2" key="1">
    <citation type="submission" date="2016-10" db="EMBL/GenBank/DDBJ databases">
        <authorList>
            <person name="Varghese N."/>
            <person name="Submissions S."/>
        </authorList>
    </citation>
    <scope>NUCLEOTIDE SEQUENCE [LARGE SCALE GENOMIC DNA]</scope>
    <source>
        <strain evidence="1 2">BS3652</strain>
    </source>
</reference>
<dbReference type="Proteomes" id="UP000183155">
    <property type="component" value="Unassembled WGS sequence"/>
</dbReference>
<sequence>MRERLPVMASRLPTTRHHHRRDLALLRRSSAHLTAGFQYIVLGVQGGEDSYS</sequence>